<evidence type="ECO:0000256" key="1">
    <source>
        <dbReference type="SAM" id="MobiDB-lite"/>
    </source>
</evidence>
<proteinExistence type="predicted"/>
<name>A0A8X6PL48_NEPPI</name>
<accession>A0A8X6PL48</accession>
<gene>
    <name evidence="2" type="ORF">NPIL_698821</name>
</gene>
<feature type="region of interest" description="Disordered" evidence="1">
    <location>
        <begin position="1"/>
        <end position="21"/>
    </location>
</feature>
<dbReference type="EMBL" id="BMAW01071217">
    <property type="protein sequence ID" value="GFT77042.1"/>
    <property type="molecule type" value="Genomic_DNA"/>
</dbReference>
<dbReference type="OrthoDB" id="10591771at2759"/>
<keyword evidence="3" id="KW-1185">Reference proteome</keyword>
<dbReference type="Proteomes" id="UP000887013">
    <property type="component" value="Unassembled WGS sequence"/>
</dbReference>
<organism evidence="2 3">
    <name type="scientific">Nephila pilipes</name>
    <name type="common">Giant wood spider</name>
    <name type="synonym">Nephila maculata</name>
    <dbReference type="NCBI Taxonomy" id="299642"/>
    <lineage>
        <taxon>Eukaryota</taxon>
        <taxon>Metazoa</taxon>
        <taxon>Ecdysozoa</taxon>
        <taxon>Arthropoda</taxon>
        <taxon>Chelicerata</taxon>
        <taxon>Arachnida</taxon>
        <taxon>Araneae</taxon>
        <taxon>Araneomorphae</taxon>
        <taxon>Entelegynae</taxon>
        <taxon>Araneoidea</taxon>
        <taxon>Nephilidae</taxon>
        <taxon>Nephila</taxon>
    </lineage>
</organism>
<evidence type="ECO:0000313" key="3">
    <source>
        <dbReference type="Proteomes" id="UP000887013"/>
    </source>
</evidence>
<dbReference type="AlphaFoldDB" id="A0A8X6PL48"/>
<sequence length="88" mass="9803">MPDIRHARPSPQQSKGSIIPPTVRCPHVTVAVAAPSNKSRPDKPWLLLDEPTPLAHGLGINQRKKSYGLELLAAFLLETWKSFRKGQR</sequence>
<reference evidence="2" key="1">
    <citation type="submission" date="2020-08" db="EMBL/GenBank/DDBJ databases">
        <title>Multicomponent nature underlies the extraordinary mechanical properties of spider dragline silk.</title>
        <authorList>
            <person name="Kono N."/>
            <person name="Nakamura H."/>
            <person name="Mori M."/>
            <person name="Yoshida Y."/>
            <person name="Ohtoshi R."/>
            <person name="Malay A.D."/>
            <person name="Moran D.A.P."/>
            <person name="Tomita M."/>
            <person name="Numata K."/>
            <person name="Arakawa K."/>
        </authorList>
    </citation>
    <scope>NUCLEOTIDE SEQUENCE</scope>
</reference>
<comment type="caution">
    <text evidence="2">The sequence shown here is derived from an EMBL/GenBank/DDBJ whole genome shotgun (WGS) entry which is preliminary data.</text>
</comment>
<protein>
    <submittedName>
        <fullName evidence="2">Uncharacterized protein</fullName>
    </submittedName>
</protein>
<evidence type="ECO:0000313" key="2">
    <source>
        <dbReference type="EMBL" id="GFT77042.1"/>
    </source>
</evidence>